<feature type="domain" description="Carbohydrate kinase FGGY N-terminal" evidence="5">
    <location>
        <begin position="4"/>
        <end position="243"/>
    </location>
</feature>
<keyword evidence="3 4" id="KW-0418">Kinase</keyword>
<dbReference type="GO" id="GO:0016773">
    <property type="term" value="F:phosphotransferase activity, alcohol group as acceptor"/>
    <property type="evidence" value="ECO:0007669"/>
    <property type="project" value="InterPro"/>
</dbReference>
<dbReference type="Gene3D" id="3.30.420.40">
    <property type="match status" value="2"/>
</dbReference>
<proteinExistence type="inferred from homology"/>
<comment type="caution">
    <text evidence="7">The sequence shown here is derived from an EMBL/GenBank/DDBJ whole genome shotgun (WGS) entry which is preliminary data.</text>
</comment>
<dbReference type="PROSITE" id="PS00445">
    <property type="entry name" value="FGGY_KINASES_2"/>
    <property type="match status" value="1"/>
</dbReference>
<dbReference type="RefSeq" id="WP_185117821.1">
    <property type="nucleotide sequence ID" value="NZ_JACJVQ010000001.1"/>
</dbReference>
<evidence type="ECO:0000259" key="6">
    <source>
        <dbReference type="Pfam" id="PF02782"/>
    </source>
</evidence>
<evidence type="ECO:0000256" key="4">
    <source>
        <dbReference type="RuleBase" id="RU003733"/>
    </source>
</evidence>
<comment type="similarity">
    <text evidence="1 4">Belongs to the FGGY kinase family.</text>
</comment>
<dbReference type="PIRSF" id="PIRSF000538">
    <property type="entry name" value="GlpK"/>
    <property type="match status" value="1"/>
</dbReference>
<dbReference type="AlphaFoldDB" id="A0A841SP64"/>
<gene>
    <name evidence="7" type="ORF">H7B67_00385</name>
</gene>
<evidence type="ECO:0008006" key="9">
    <source>
        <dbReference type="Google" id="ProtNLM"/>
    </source>
</evidence>
<dbReference type="GO" id="GO:0016301">
    <property type="term" value="F:kinase activity"/>
    <property type="evidence" value="ECO:0007669"/>
    <property type="project" value="UniProtKB-KW"/>
</dbReference>
<accession>A0A841SP64</accession>
<dbReference type="InterPro" id="IPR018483">
    <property type="entry name" value="Carb_kinase_FGGY_CS"/>
</dbReference>
<feature type="domain" description="Carbohydrate kinase FGGY C-terminal" evidence="6">
    <location>
        <begin position="271"/>
        <end position="437"/>
    </location>
</feature>
<keyword evidence="2 4" id="KW-0808">Transferase</keyword>
<evidence type="ECO:0000256" key="2">
    <source>
        <dbReference type="ARBA" id="ARBA00022679"/>
    </source>
</evidence>
<protein>
    <recommendedName>
        <fullName evidence="9">Carbohydrate kinase</fullName>
    </recommendedName>
</protein>
<evidence type="ECO:0000313" key="7">
    <source>
        <dbReference type="EMBL" id="MBB6632579.1"/>
    </source>
</evidence>
<dbReference type="InterPro" id="IPR000577">
    <property type="entry name" value="Carb_kinase_FGGY"/>
</dbReference>
<dbReference type="CDD" id="cd07783">
    <property type="entry name" value="ASKHA_NBD_FGGY_SePSK_AtXK1-like"/>
    <property type="match status" value="1"/>
</dbReference>
<dbReference type="PANTHER" id="PTHR43095:SF2">
    <property type="entry name" value="GLUCONOKINASE"/>
    <property type="match status" value="1"/>
</dbReference>
<dbReference type="Proteomes" id="UP000535838">
    <property type="component" value="Unassembled WGS sequence"/>
</dbReference>
<dbReference type="InterPro" id="IPR043129">
    <property type="entry name" value="ATPase_NBD"/>
</dbReference>
<dbReference type="InterPro" id="IPR050406">
    <property type="entry name" value="FGGY_Carb_Kinase"/>
</dbReference>
<dbReference type="InterPro" id="IPR018485">
    <property type="entry name" value="FGGY_C"/>
</dbReference>
<dbReference type="PANTHER" id="PTHR43095">
    <property type="entry name" value="SUGAR KINASE"/>
    <property type="match status" value="1"/>
</dbReference>
<dbReference type="Pfam" id="PF02782">
    <property type="entry name" value="FGGY_C"/>
    <property type="match status" value="1"/>
</dbReference>
<dbReference type="InterPro" id="IPR018484">
    <property type="entry name" value="FGGY_N"/>
</dbReference>
<evidence type="ECO:0000259" key="5">
    <source>
        <dbReference type="Pfam" id="PF00370"/>
    </source>
</evidence>
<dbReference type="EMBL" id="JACJVQ010000001">
    <property type="protein sequence ID" value="MBB6632579.1"/>
    <property type="molecule type" value="Genomic_DNA"/>
</dbReference>
<organism evidence="7 8">
    <name type="scientific">Cohnella thailandensis</name>
    <dbReference type="NCBI Taxonomy" id="557557"/>
    <lineage>
        <taxon>Bacteria</taxon>
        <taxon>Bacillati</taxon>
        <taxon>Bacillota</taxon>
        <taxon>Bacilli</taxon>
        <taxon>Bacillales</taxon>
        <taxon>Paenibacillaceae</taxon>
        <taxon>Cohnella</taxon>
    </lineage>
</organism>
<keyword evidence="8" id="KW-1185">Reference proteome</keyword>
<name>A0A841SP64_9BACL</name>
<dbReference type="Pfam" id="PF00370">
    <property type="entry name" value="FGGY_N"/>
    <property type="match status" value="1"/>
</dbReference>
<evidence type="ECO:0000256" key="3">
    <source>
        <dbReference type="ARBA" id="ARBA00022777"/>
    </source>
</evidence>
<dbReference type="GO" id="GO:0005975">
    <property type="term" value="P:carbohydrate metabolic process"/>
    <property type="evidence" value="ECO:0007669"/>
    <property type="project" value="InterPro"/>
</dbReference>
<dbReference type="SUPFAM" id="SSF53067">
    <property type="entry name" value="Actin-like ATPase domain"/>
    <property type="match status" value="2"/>
</dbReference>
<evidence type="ECO:0000313" key="8">
    <source>
        <dbReference type="Proteomes" id="UP000535838"/>
    </source>
</evidence>
<evidence type="ECO:0000256" key="1">
    <source>
        <dbReference type="ARBA" id="ARBA00009156"/>
    </source>
</evidence>
<reference evidence="7 8" key="1">
    <citation type="submission" date="2020-08" db="EMBL/GenBank/DDBJ databases">
        <title>Cohnella phylogeny.</title>
        <authorList>
            <person name="Dunlap C."/>
        </authorList>
    </citation>
    <scope>NUCLEOTIDE SEQUENCE [LARGE SCALE GENOMIC DNA]</scope>
    <source>
        <strain evidence="7 8">DSM 25241</strain>
    </source>
</reference>
<sequence>MGTLVLNMGLKSIRSIIFDEQGNKLASSSLPIETKIRGNYVTQDGKEWWRKALQVIKATIEDANVRKRVRHFTVTSSSSCLLPISPTGEPLCDAIMVSDTRAQFESDNISGLAEFQETYQNVGLACDPYLMLPKILWIKNNKPEIYERTYKFLSPNDFFIGMLTKEYVTDEFNAQKYHYDIHRKQYPVKLLHKLEIPLSSLPDVVPAGQVIGDLTTEMKTVFGFAEDVSVVVSSYDAICAFIGSGPKDESEVCDVSGTVTSLRAFTRKDIKDPKNRLLATPFQSIGLNIVGGSNNLGGGLIEWVKQCYYSNETYPYEVMEMEARQSVEGAHGLVFLPYLMGERVPLWDTDARGVFFGIERTHMRRDMARAVFDSTGYVIRQIIEVMQEFDMSVKRIRLSGGLARVNLISQIKADVTNMEVIVVDEFETTALGAAILVGFGTKQYSSIFDGAAACVRERMIIMPNYKNQQIYNEMFELFKESYLSLKSLFNKRITTVKRIYSERQEKIENL</sequence>